<feature type="compositionally biased region" description="Polar residues" evidence="1">
    <location>
        <begin position="50"/>
        <end position="62"/>
    </location>
</feature>
<organism evidence="2 3">
    <name type="scientific">Cnephaeus nilssonii</name>
    <name type="common">Northern bat</name>
    <name type="synonym">Eptesicus nilssonii</name>
    <dbReference type="NCBI Taxonomy" id="3371016"/>
    <lineage>
        <taxon>Eukaryota</taxon>
        <taxon>Metazoa</taxon>
        <taxon>Chordata</taxon>
        <taxon>Craniata</taxon>
        <taxon>Vertebrata</taxon>
        <taxon>Euteleostomi</taxon>
        <taxon>Mammalia</taxon>
        <taxon>Eutheria</taxon>
        <taxon>Laurasiatheria</taxon>
        <taxon>Chiroptera</taxon>
        <taxon>Yangochiroptera</taxon>
        <taxon>Vespertilionidae</taxon>
        <taxon>Cnephaeus</taxon>
    </lineage>
</organism>
<evidence type="ECO:0000313" key="2">
    <source>
        <dbReference type="EMBL" id="KAK1343251.1"/>
    </source>
</evidence>
<sequence>MATSGTRPENGGPKRSRKEPPQSPMEPDAEPLSVVLSGRTAGTGGQQQGLSFTNAGLDTTDL</sequence>
<feature type="region of interest" description="Disordered" evidence="1">
    <location>
        <begin position="1"/>
        <end position="62"/>
    </location>
</feature>
<accession>A0AA40I5Y8</accession>
<name>A0AA40I5Y8_CNENI</name>
<protein>
    <submittedName>
        <fullName evidence="2">Uncharacterized protein</fullName>
    </submittedName>
</protein>
<keyword evidence="3" id="KW-1185">Reference proteome</keyword>
<evidence type="ECO:0000256" key="1">
    <source>
        <dbReference type="SAM" id="MobiDB-lite"/>
    </source>
</evidence>
<dbReference type="Proteomes" id="UP001177744">
    <property type="component" value="Unassembled WGS sequence"/>
</dbReference>
<evidence type="ECO:0000313" key="3">
    <source>
        <dbReference type="Proteomes" id="UP001177744"/>
    </source>
</evidence>
<dbReference type="EMBL" id="JAULJE010000005">
    <property type="protein sequence ID" value="KAK1343251.1"/>
    <property type="molecule type" value="Genomic_DNA"/>
</dbReference>
<reference evidence="2" key="1">
    <citation type="submission" date="2023-06" db="EMBL/GenBank/DDBJ databases">
        <title>Reference genome for the Northern bat (Eptesicus nilssonii), a most northern bat species.</title>
        <authorList>
            <person name="Laine V.N."/>
            <person name="Pulliainen A.T."/>
            <person name="Lilley T.M."/>
        </authorList>
    </citation>
    <scope>NUCLEOTIDE SEQUENCE</scope>
    <source>
        <strain evidence="2">BLF_Eptnil</strain>
        <tissue evidence="2">Kidney</tissue>
    </source>
</reference>
<gene>
    <name evidence="2" type="ORF">QTO34_016029</name>
</gene>
<dbReference type="AlphaFoldDB" id="A0AA40I5Y8"/>
<proteinExistence type="predicted"/>
<comment type="caution">
    <text evidence="2">The sequence shown here is derived from an EMBL/GenBank/DDBJ whole genome shotgun (WGS) entry which is preliminary data.</text>
</comment>